<evidence type="ECO:0000256" key="1">
    <source>
        <dbReference type="ARBA" id="ARBA00022630"/>
    </source>
</evidence>
<dbReference type="InterPro" id="IPR016164">
    <property type="entry name" value="FAD-linked_Oxase-like_C"/>
</dbReference>
<dbReference type="EMBL" id="BAER01000037">
    <property type="protein sequence ID" value="GAC32367.1"/>
    <property type="molecule type" value="Genomic_DNA"/>
</dbReference>
<dbReference type="GO" id="GO:0003824">
    <property type="term" value="F:catalytic activity"/>
    <property type="evidence" value="ECO:0007669"/>
    <property type="project" value="InterPro"/>
</dbReference>
<keyword evidence="2" id="KW-0274">FAD</keyword>
<dbReference type="Proteomes" id="UP000006322">
    <property type="component" value="Unassembled WGS sequence"/>
</dbReference>
<dbReference type="STRING" id="1129793.GPLA_1453"/>
<accession>K6ZQ19</accession>
<dbReference type="Gene3D" id="1.10.45.10">
    <property type="entry name" value="Vanillyl-alcohol Oxidase, Chain A, domain 4"/>
    <property type="match status" value="1"/>
</dbReference>
<dbReference type="GO" id="GO:0050660">
    <property type="term" value="F:flavin adenine dinucleotide binding"/>
    <property type="evidence" value="ECO:0007669"/>
    <property type="project" value="InterPro"/>
</dbReference>
<protein>
    <submittedName>
        <fullName evidence="3">Uncharacterized protein</fullName>
    </submittedName>
</protein>
<comment type="caution">
    <text evidence="3">The sequence shown here is derived from an EMBL/GenBank/DDBJ whole genome shotgun (WGS) entry which is preliminary data.</text>
</comment>
<gene>
    <name evidence="3" type="ORF">GPLA_1453</name>
</gene>
<keyword evidence="1" id="KW-0285">Flavoprotein</keyword>
<keyword evidence="4" id="KW-1185">Reference proteome</keyword>
<proteinExistence type="predicted"/>
<dbReference type="AlphaFoldDB" id="K6ZQ19"/>
<evidence type="ECO:0000313" key="4">
    <source>
        <dbReference type="Proteomes" id="UP000006322"/>
    </source>
</evidence>
<dbReference type="SUPFAM" id="SSF55103">
    <property type="entry name" value="FAD-linked oxidases, C-terminal domain"/>
    <property type="match status" value="1"/>
</dbReference>
<dbReference type="InterPro" id="IPR016171">
    <property type="entry name" value="Vanillyl_alc_oxidase_C-sub2"/>
</dbReference>
<evidence type="ECO:0000256" key="2">
    <source>
        <dbReference type="ARBA" id="ARBA00022827"/>
    </source>
</evidence>
<reference evidence="4" key="1">
    <citation type="journal article" date="2014" name="Environ. Microbiol.">
        <title>Comparative genomics of the marine bacterial genus Glaciecola reveals the high degree of genomic diversity and genomic characteristic for cold adaptation.</title>
        <authorList>
            <person name="Qin Q.L."/>
            <person name="Xie B.B."/>
            <person name="Yu Y."/>
            <person name="Shu Y.L."/>
            <person name="Rong J.C."/>
            <person name="Zhang Y.J."/>
            <person name="Zhao D.L."/>
            <person name="Chen X.L."/>
            <person name="Zhang X.Y."/>
            <person name="Chen B."/>
            <person name="Zhou B.C."/>
            <person name="Zhang Y.Z."/>
        </authorList>
    </citation>
    <scope>NUCLEOTIDE SEQUENCE [LARGE SCALE GENOMIC DNA]</scope>
    <source>
        <strain evidence="4">LMG 21857</strain>
    </source>
</reference>
<evidence type="ECO:0000313" key="3">
    <source>
        <dbReference type="EMBL" id="GAC32367.1"/>
    </source>
</evidence>
<sequence>MQIGKTYQFKEGLQPDTYKLIQGIKAMVDPNGRVNPETLGLE</sequence>
<organism evidence="3 4">
    <name type="scientific">Paraglaciecola polaris LMG 21857</name>
    <dbReference type="NCBI Taxonomy" id="1129793"/>
    <lineage>
        <taxon>Bacteria</taxon>
        <taxon>Pseudomonadati</taxon>
        <taxon>Pseudomonadota</taxon>
        <taxon>Gammaproteobacteria</taxon>
        <taxon>Alteromonadales</taxon>
        <taxon>Alteromonadaceae</taxon>
        <taxon>Paraglaciecola</taxon>
    </lineage>
</organism>
<name>K6ZQ19_9ALTE</name>